<evidence type="ECO:0008006" key="11">
    <source>
        <dbReference type="Google" id="ProtNLM"/>
    </source>
</evidence>
<feature type="compositionally biased region" description="Polar residues" evidence="8">
    <location>
        <begin position="79"/>
        <end position="91"/>
    </location>
</feature>
<keyword evidence="6" id="KW-0472">Membrane</keyword>
<evidence type="ECO:0000256" key="3">
    <source>
        <dbReference type="ARBA" id="ARBA00010067"/>
    </source>
</evidence>
<comment type="similarity">
    <text evidence="3">Belongs to the BIG GRAIN 1 (BG1) plant protein family.</text>
</comment>
<organism evidence="9 10">
    <name type="scientific">Cephalotus follicularis</name>
    <name type="common">Albany pitcher plant</name>
    <dbReference type="NCBI Taxonomy" id="3775"/>
    <lineage>
        <taxon>Eukaryota</taxon>
        <taxon>Viridiplantae</taxon>
        <taxon>Streptophyta</taxon>
        <taxon>Embryophyta</taxon>
        <taxon>Tracheophyta</taxon>
        <taxon>Spermatophyta</taxon>
        <taxon>Magnoliopsida</taxon>
        <taxon>eudicotyledons</taxon>
        <taxon>Gunneridae</taxon>
        <taxon>Pentapetalae</taxon>
        <taxon>rosids</taxon>
        <taxon>fabids</taxon>
        <taxon>Oxalidales</taxon>
        <taxon>Cephalotaceae</taxon>
        <taxon>Cephalotus</taxon>
    </lineage>
</organism>
<dbReference type="PANTHER" id="PTHR33541:SF31">
    <property type="entry name" value="PROTEIN BIG GRAIN 1-LIKE A"/>
    <property type="match status" value="1"/>
</dbReference>
<dbReference type="GO" id="GO:0005886">
    <property type="term" value="C:plasma membrane"/>
    <property type="evidence" value="ECO:0007669"/>
    <property type="project" value="UniProtKB-SubCell"/>
</dbReference>
<dbReference type="OrthoDB" id="680041at2759"/>
<evidence type="ECO:0000256" key="7">
    <source>
        <dbReference type="ARBA" id="ARBA00023294"/>
    </source>
</evidence>
<dbReference type="EMBL" id="BDDD01003188">
    <property type="protein sequence ID" value="GAV84371.1"/>
    <property type="molecule type" value="Genomic_DNA"/>
</dbReference>
<accession>A0A1Q3CW53</accession>
<reference evidence="10" key="1">
    <citation type="submission" date="2016-04" db="EMBL/GenBank/DDBJ databases">
        <title>Cephalotus genome sequencing.</title>
        <authorList>
            <person name="Fukushima K."/>
            <person name="Hasebe M."/>
            <person name="Fang X."/>
        </authorList>
    </citation>
    <scope>NUCLEOTIDE SEQUENCE [LARGE SCALE GENOMIC DNA]</scope>
    <source>
        <strain evidence="10">cv. St1</strain>
    </source>
</reference>
<dbReference type="InterPro" id="IPR039621">
    <property type="entry name" value="BG1-like"/>
</dbReference>
<keyword evidence="10" id="KW-1185">Reference proteome</keyword>
<evidence type="ECO:0000313" key="9">
    <source>
        <dbReference type="EMBL" id="GAV84371.1"/>
    </source>
</evidence>
<comment type="subcellular location">
    <subcellularLocation>
        <location evidence="2">Cell membrane</location>
    </subcellularLocation>
</comment>
<protein>
    <recommendedName>
        <fullName evidence="11">Protein BIG GRAIN 1-like B</fullName>
    </recommendedName>
</protein>
<dbReference type="Proteomes" id="UP000187406">
    <property type="component" value="Unassembled WGS sequence"/>
</dbReference>
<comment type="function">
    <text evidence="1">Involved in auxin transport. Regulator of the auxin signaling pathway.</text>
</comment>
<evidence type="ECO:0000256" key="2">
    <source>
        <dbReference type="ARBA" id="ARBA00004236"/>
    </source>
</evidence>
<evidence type="ECO:0000313" key="10">
    <source>
        <dbReference type="Proteomes" id="UP000187406"/>
    </source>
</evidence>
<dbReference type="InParanoid" id="A0A1Q3CW53"/>
<dbReference type="AlphaFoldDB" id="A0A1Q3CW53"/>
<keyword evidence="7" id="KW-0927">Auxin signaling pathway</keyword>
<dbReference type="GO" id="GO:0009734">
    <property type="term" value="P:auxin-activated signaling pathway"/>
    <property type="evidence" value="ECO:0007669"/>
    <property type="project" value="UniProtKB-KW"/>
</dbReference>
<name>A0A1Q3CW53_CEPFO</name>
<gene>
    <name evidence="9" type="ORF">CFOL_v3_27815</name>
</gene>
<dbReference type="STRING" id="3775.A0A1Q3CW53"/>
<sequence length="327" mass="36204">MDYYTETTTATATTMPMIKKLSNACTKGDNTSNLHRAIMIESWMEKQSSRNGSTKFFSTSSSSDSSSGGVLSSSEDSCFKQNPRTVSGFSRQRSKQLRSDKCLNFEQRNVDKQPKPKCEGGFTKTKLKALKIYGELKKVKQPTSPGGRIASFLNSIFNYGNTKKVARCSIGAMDDVSYERKSKSTSSSTTSFYGSCLSKAPTSRGKYSNGVKRSVRFCPVSTVIVDEDSRPCGQKWVYEDDPKLMPTPTVQKVVKSSNYGVNTTRHDFPRTCGEDDEEDDGDALSYSSSDLFELDHIIGIGKYREELPVFETTSMKTNQAIASGFIM</sequence>
<evidence type="ECO:0000256" key="6">
    <source>
        <dbReference type="ARBA" id="ARBA00023136"/>
    </source>
</evidence>
<comment type="caution">
    <text evidence="9">The sequence shown here is derived from an EMBL/GenBank/DDBJ whole genome shotgun (WGS) entry which is preliminary data.</text>
</comment>
<dbReference type="PANTHER" id="PTHR33541">
    <property type="entry name" value="PROTEIN BIG GRAIN 1-LIKE A-RELATED"/>
    <property type="match status" value="1"/>
</dbReference>
<proteinExistence type="inferred from homology"/>
<evidence type="ECO:0000256" key="8">
    <source>
        <dbReference type="SAM" id="MobiDB-lite"/>
    </source>
</evidence>
<evidence type="ECO:0000256" key="5">
    <source>
        <dbReference type="ARBA" id="ARBA00022475"/>
    </source>
</evidence>
<feature type="region of interest" description="Disordered" evidence="8">
    <location>
        <begin position="51"/>
        <end position="93"/>
    </location>
</feature>
<evidence type="ECO:0000256" key="1">
    <source>
        <dbReference type="ARBA" id="ARBA00002281"/>
    </source>
</evidence>
<keyword evidence="4" id="KW-0813">Transport</keyword>
<feature type="compositionally biased region" description="Low complexity" evidence="8">
    <location>
        <begin position="53"/>
        <end position="76"/>
    </location>
</feature>
<keyword evidence="5" id="KW-1003">Cell membrane</keyword>
<evidence type="ECO:0000256" key="4">
    <source>
        <dbReference type="ARBA" id="ARBA00022448"/>
    </source>
</evidence>